<dbReference type="EC" id="4.2.1.113" evidence="6 7"/>
<feature type="binding site" evidence="7">
    <location>
        <position position="240"/>
    </location>
    <ligand>
        <name>Mg(2+)</name>
        <dbReference type="ChEBI" id="CHEBI:18420"/>
    </ligand>
</feature>
<dbReference type="GO" id="GO:0043748">
    <property type="term" value="F:O-succinylbenzoate synthase activity"/>
    <property type="evidence" value="ECO:0007669"/>
    <property type="project" value="UniProtKB-EC"/>
</dbReference>
<dbReference type="Pfam" id="PF13378">
    <property type="entry name" value="MR_MLE_C"/>
    <property type="match status" value="1"/>
</dbReference>
<comment type="pathway">
    <text evidence="7">Quinol/quinone metabolism; menaquinone biosynthesis.</text>
</comment>
<dbReference type="InterPro" id="IPR047585">
    <property type="entry name" value="MenC"/>
</dbReference>
<evidence type="ECO:0000256" key="6">
    <source>
        <dbReference type="ARBA" id="ARBA00029491"/>
    </source>
</evidence>
<feature type="active site" description="Proton acceptor" evidence="7">
    <location>
        <position position="264"/>
    </location>
</feature>
<gene>
    <name evidence="7" type="primary">menC</name>
    <name evidence="9" type="ORF">GGQ92_001856</name>
</gene>
<evidence type="ECO:0000256" key="5">
    <source>
        <dbReference type="ARBA" id="ARBA00023239"/>
    </source>
</evidence>
<evidence type="ECO:0000256" key="7">
    <source>
        <dbReference type="HAMAP-Rule" id="MF_01933"/>
    </source>
</evidence>
<keyword evidence="2 7" id="KW-0474">Menaquinone biosynthesis</keyword>
<evidence type="ECO:0000313" key="9">
    <source>
        <dbReference type="EMBL" id="MBB6513066.1"/>
    </source>
</evidence>
<comment type="function">
    <text evidence="7">Converts 2-succinyl-6-hydroxy-2,4-cyclohexadiene-1-carboxylate (SHCHC) to 2-succinylbenzoate (OSB).</text>
</comment>
<feature type="domain" description="Mandelate racemase/muconate lactonizing enzyme C-terminal" evidence="8">
    <location>
        <begin position="144"/>
        <end position="236"/>
    </location>
</feature>
<dbReference type="Proteomes" id="UP000572212">
    <property type="component" value="Unassembled WGS sequence"/>
</dbReference>
<evidence type="ECO:0000259" key="8">
    <source>
        <dbReference type="SMART" id="SM00922"/>
    </source>
</evidence>
<reference evidence="9 10" key="1">
    <citation type="submission" date="2020-08" db="EMBL/GenBank/DDBJ databases">
        <title>Genomic Encyclopedia of Type Strains, Phase IV (KMG-IV): sequencing the most valuable type-strain genomes for metagenomic binning, comparative biology and taxonomic classification.</title>
        <authorList>
            <person name="Goeker M."/>
        </authorList>
    </citation>
    <scope>NUCLEOTIDE SEQUENCE [LARGE SCALE GENOMIC DNA]</scope>
    <source>
        <strain evidence="9 10">DSM 11805</strain>
    </source>
</reference>
<dbReference type="AlphaFoldDB" id="A0A841RNS6"/>
<dbReference type="UniPathway" id="UPA00079"/>
<dbReference type="Gene3D" id="3.30.390.10">
    <property type="entry name" value="Enolase-like, N-terminal domain"/>
    <property type="match status" value="1"/>
</dbReference>
<evidence type="ECO:0000256" key="2">
    <source>
        <dbReference type="ARBA" id="ARBA00022428"/>
    </source>
</evidence>
<feature type="binding site" evidence="7">
    <location>
        <position position="190"/>
    </location>
    <ligand>
        <name>Mg(2+)</name>
        <dbReference type="ChEBI" id="CHEBI:18420"/>
    </ligand>
</feature>
<dbReference type="NCBIfam" id="TIGR01928">
    <property type="entry name" value="menC_lowGC_arch"/>
    <property type="match status" value="1"/>
</dbReference>
<proteinExistence type="inferred from homology"/>
<sequence>MMTLKRLILHELKMPLRFPFQNSKETVREKRFHIIELMDQDGVSGFGETVAFESPWYTEETTDTVAMTIEKHIWPVLRHTTIKHPSEFQTKTAHIKRHHMAKAGVEGALWDLYAKKKGRPLYQAIGGTNRHIEVGVAIGIQKDMPTLLTKINQAIAEGYKRVKLKVSKGNDIEVLETVREAFPAIDLMVDANGAYNLQDLKHLKQIDQFKLMMIEQPLASDDFVEHARLQEELHTPICLDESIHTLADAQTAIALESCRIISMKLGKVGGFTNAIEIHNECAKHNIPVWCGGMLEAGVGRAQSLALATLPNFQLPADTGASQRYWKQDIIQPEVEVENGVVELPQLPGIGYEIDLEALLHYRSYEKSLG</sequence>
<dbReference type="SFLD" id="SFLDF00009">
    <property type="entry name" value="o-succinylbenzoate_synthase"/>
    <property type="match status" value="1"/>
</dbReference>
<keyword evidence="4 7" id="KW-0460">Magnesium</keyword>
<dbReference type="SMART" id="SM00922">
    <property type="entry name" value="MR_MLE"/>
    <property type="match status" value="1"/>
</dbReference>
<protein>
    <recommendedName>
        <fullName evidence="6 7">o-succinylbenzoate synthase</fullName>
        <shortName evidence="7">OSB synthase</shortName>
        <shortName evidence="7">OSBS</shortName>
        <ecNumber evidence="6 7">4.2.1.113</ecNumber>
    </recommendedName>
    <alternativeName>
        <fullName evidence="7">4-(2'-carboxyphenyl)-4-oxybutyric acid synthase</fullName>
    </alternativeName>
    <alternativeName>
        <fullName evidence="7">o-succinylbenzoic acid synthase</fullName>
    </alternativeName>
</protein>
<dbReference type="InterPro" id="IPR013341">
    <property type="entry name" value="Mandelate_racemase_N_dom"/>
</dbReference>
<organism evidence="9 10">
    <name type="scientific">Gracilibacillus halotolerans</name>
    <dbReference type="NCBI Taxonomy" id="74386"/>
    <lineage>
        <taxon>Bacteria</taxon>
        <taxon>Bacillati</taxon>
        <taxon>Bacillota</taxon>
        <taxon>Bacilli</taxon>
        <taxon>Bacillales</taxon>
        <taxon>Bacillaceae</taxon>
        <taxon>Gracilibacillus</taxon>
    </lineage>
</organism>
<dbReference type="PANTHER" id="PTHR48073:SF5">
    <property type="entry name" value="O-SUCCINYLBENZOATE SYNTHASE"/>
    <property type="match status" value="1"/>
</dbReference>
<keyword evidence="3 7" id="KW-0479">Metal-binding</keyword>
<dbReference type="InterPro" id="IPR013342">
    <property type="entry name" value="Mandelate_racemase_C"/>
</dbReference>
<comment type="caution">
    <text evidence="9">The sequence shown here is derived from an EMBL/GenBank/DDBJ whole genome shotgun (WGS) entry which is preliminary data.</text>
</comment>
<dbReference type="SFLD" id="SFLDG00180">
    <property type="entry name" value="muconate_cycloisomerase"/>
    <property type="match status" value="1"/>
</dbReference>
<comment type="cofactor">
    <cofactor evidence="1 7">
        <name>a divalent metal cation</name>
        <dbReference type="ChEBI" id="CHEBI:60240"/>
    </cofactor>
</comment>
<evidence type="ECO:0000256" key="3">
    <source>
        <dbReference type="ARBA" id="ARBA00022723"/>
    </source>
</evidence>
<dbReference type="InterPro" id="IPR010197">
    <property type="entry name" value="OSBS/NAAAR"/>
</dbReference>
<dbReference type="EMBL" id="JACHON010000007">
    <property type="protein sequence ID" value="MBB6513066.1"/>
    <property type="molecule type" value="Genomic_DNA"/>
</dbReference>
<keyword evidence="5 7" id="KW-0456">Lyase</keyword>
<dbReference type="PANTHER" id="PTHR48073">
    <property type="entry name" value="O-SUCCINYLBENZOATE SYNTHASE-RELATED"/>
    <property type="match status" value="1"/>
</dbReference>
<dbReference type="SFLD" id="SFLDS00001">
    <property type="entry name" value="Enolase"/>
    <property type="match status" value="1"/>
</dbReference>
<feature type="binding site" evidence="7">
    <location>
        <position position="215"/>
    </location>
    <ligand>
        <name>Mg(2+)</name>
        <dbReference type="ChEBI" id="CHEBI:18420"/>
    </ligand>
</feature>
<name>A0A841RNS6_9BACI</name>
<dbReference type="GO" id="GO:0009234">
    <property type="term" value="P:menaquinone biosynthetic process"/>
    <property type="evidence" value="ECO:0007669"/>
    <property type="project" value="UniProtKB-UniRule"/>
</dbReference>
<comment type="catalytic activity">
    <reaction evidence="7">
        <text>(1R,6R)-6-hydroxy-2-succinyl-cyclohexa-2,4-diene-1-carboxylate = 2-succinylbenzoate + H2O</text>
        <dbReference type="Rhea" id="RHEA:10196"/>
        <dbReference type="ChEBI" id="CHEBI:15377"/>
        <dbReference type="ChEBI" id="CHEBI:18325"/>
        <dbReference type="ChEBI" id="CHEBI:58689"/>
        <dbReference type="EC" id="4.2.1.113"/>
    </reaction>
</comment>
<dbReference type="HAMAP" id="MF_01933">
    <property type="entry name" value="MenC_2"/>
    <property type="match status" value="1"/>
</dbReference>
<evidence type="ECO:0000256" key="1">
    <source>
        <dbReference type="ARBA" id="ARBA00001968"/>
    </source>
</evidence>
<evidence type="ECO:0000256" key="4">
    <source>
        <dbReference type="ARBA" id="ARBA00022842"/>
    </source>
</evidence>
<dbReference type="InterPro" id="IPR036849">
    <property type="entry name" value="Enolase-like_C_sf"/>
</dbReference>
<comment type="similarity">
    <text evidence="7">Belongs to the mandelate racemase/muconate lactonizing enzyme family. MenC type 2 subfamily.</text>
</comment>
<dbReference type="Pfam" id="PF02746">
    <property type="entry name" value="MR_MLE_N"/>
    <property type="match status" value="1"/>
</dbReference>
<dbReference type="Gene3D" id="3.20.20.120">
    <property type="entry name" value="Enolase-like C-terminal domain"/>
    <property type="match status" value="1"/>
</dbReference>
<accession>A0A841RNS6</accession>
<dbReference type="CDD" id="cd03317">
    <property type="entry name" value="NAAAR"/>
    <property type="match status" value="1"/>
</dbReference>
<dbReference type="RefSeq" id="WP_184247527.1">
    <property type="nucleotide sequence ID" value="NZ_BAAACU010000053.1"/>
</dbReference>
<keyword evidence="10" id="KW-1185">Reference proteome</keyword>
<dbReference type="SUPFAM" id="SSF54826">
    <property type="entry name" value="Enolase N-terminal domain-like"/>
    <property type="match status" value="1"/>
</dbReference>
<feature type="active site" description="Proton donor" evidence="7">
    <location>
        <position position="165"/>
    </location>
</feature>
<dbReference type="UniPathway" id="UPA01057">
    <property type="reaction ID" value="UER00165"/>
</dbReference>
<dbReference type="SUPFAM" id="SSF51604">
    <property type="entry name" value="Enolase C-terminal domain-like"/>
    <property type="match status" value="1"/>
</dbReference>
<comment type="pathway">
    <text evidence="7">Quinol/quinone metabolism; 1,4-dihydroxy-2-naphthoate biosynthesis; 1,4-dihydroxy-2-naphthoate from chorismate: step 4/7.</text>
</comment>
<dbReference type="GO" id="GO:0016854">
    <property type="term" value="F:racemase and epimerase activity"/>
    <property type="evidence" value="ECO:0007669"/>
    <property type="project" value="UniProtKB-ARBA"/>
</dbReference>
<evidence type="ECO:0000313" key="10">
    <source>
        <dbReference type="Proteomes" id="UP000572212"/>
    </source>
</evidence>
<dbReference type="GO" id="GO:0000287">
    <property type="term" value="F:magnesium ion binding"/>
    <property type="evidence" value="ECO:0007669"/>
    <property type="project" value="UniProtKB-UniRule"/>
</dbReference>
<dbReference type="InterPro" id="IPR029017">
    <property type="entry name" value="Enolase-like_N"/>
</dbReference>
<dbReference type="InterPro" id="IPR029065">
    <property type="entry name" value="Enolase_C-like"/>
</dbReference>